<sequence>MNKAGKHIQSGLQHSSAILPKLPVLQATNTTNIASGGASIVGAVSSTAQKNVINSIMSFLPDNRPITSLQIVEDYEKCPKNFTSIHRTYDQDADADLWRENNILFGRQTTRYLCLSKTEGLPDYVLETLIVIAEKTTPPKGFSLLSRTADSEQKAWRKRQLSYKLSKRGIATQAITDIILCSKLKIAPQGFKMAGDLNGILICYKTATQPTRVPPPVPSLSPTATNNNKPSSSSSSATSNSEVEKALNRLNLNGGGGGGGGGINGRYPKQPLPPVPAAEDHDYEEIQSSYQIKSPQRPAPKPPVINNVCCIATNTSGHSVGTLGTYNELEGVPFVINALLKPPHENQILPLPKLSDFALKKDLEYDFYLERQTLCIMKSAASKNPFFK</sequence>
<dbReference type="EnsemblMetazoa" id="GAUT012042-RA">
    <property type="protein sequence ID" value="GAUT012042-PA"/>
    <property type="gene ID" value="GAUT012042"/>
</dbReference>
<dbReference type="Proteomes" id="UP000078200">
    <property type="component" value="Unassembled WGS sequence"/>
</dbReference>
<evidence type="ECO:0000256" key="13">
    <source>
        <dbReference type="ARBA" id="ARBA00053101"/>
    </source>
</evidence>
<dbReference type="GO" id="GO:0015031">
    <property type="term" value="P:protein transport"/>
    <property type="evidence" value="ECO:0007669"/>
    <property type="project" value="UniProtKB-KW"/>
</dbReference>
<feature type="compositionally biased region" description="Low complexity" evidence="14">
    <location>
        <begin position="221"/>
        <end position="241"/>
    </location>
</feature>
<keyword evidence="7" id="KW-0967">Endosome</keyword>
<dbReference type="GO" id="GO:0005829">
    <property type="term" value="C:cytosol"/>
    <property type="evidence" value="ECO:0007669"/>
    <property type="project" value="TreeGrafter"/>
</dbReference>
<dbReference type="PANTHER" id="PTHR31612">
    <property type="entry name" value="MULTIVESICULAR BODY SUBUNIT 12A"/>
    <property type="match status" value="1"/>
</dbReference>
<keyword evidence="18" id="KW-1185">Reference proteome</keyword>
<comment type="subcellular location">
    <subcellularLocation>
        <location evidence="1">Cytoplasm</location>
    </subcellularLocation>
    <subcellularLocation>
        <location evidence="2">Late endosome membrane</location>
        <topology evidence="2">Peripheral membrane protein</topology>
    </subcellularLocation>
</comment>
<keyword evidence="5" id="KW-0813">Transport</keyword>
<evidence type="ECO:0000256" key="5">
    <source>
        <dbReference type="ARBA" id="ARBA00022448"/>
    </source>
</evidence>
<evidence type="ECO:0000256" key="9">
    <source>
        <dbReference type="ARBA" id="ARBA00023036"/>
    </source>
</evidence>
<dbReference type="Gene3D" id="2.100.10.50">
    <property type="match status" value="1"/>
</dbReference>
<feature type="domain" description="UMA" evidence="15">
    <location>
        <begin position="329"/>
        <end position="374"/>
    </location>
</feature>
<dbReference type="InterPro" id="IPR023341">
    <property type="entry name" value="MABP"/>
</dbReference>
<evidence type="ECO:0000313" key="17">
    <source>
        <dbReference type="EnsemblMetazoa" id="GAUT012042-PA"/>
    </source>
</evidence>
<evidence type="ECO:0000256" key="6">
    <source>
        <dbReference type="ARBA" id="ARBA00022490"/>
    </source>
</evidence>
<dbReference type="InterPro" id="IPR040335">
    <property type="entry name" value="MVB12A"/>
</dbReference>
<reference evidence="17" key="1">
    <citation type="submission" date="2020-05" db="UniProtKB">
        <authorList>
            <consortium name="EnsemblMetazoa"/>
        </authorList>
    </citation>
    <scope>IDENTIFICATION</scope>
    <source>
        <strain evidence="17">TTRI</strain>
    </source>
</reference>
<evidence type="ECO:0000256" key="14">
    <source>
        <dbReference type="SAM" id="MobiDB-lite"/>
    </source>
</evidence>
<organism evidence="17 18">
    <name type="scientific">Glossina austeni</name>
    <name type="common">Savannah tsetse fly</name>
    <dbReference type="NCBI Taxonomy" id="7395"/>
    <lineage>
        <taxon>Eukaryota</taxon>
        <taxon>Metazoa</taxon>
        <taxon>Ecdysozoa</taxon>
        <taxon>Arthropoda</taxon>
        <taxon>Hexapoda</taxon>
        <taxon>Insecta</taxon>
        <taxon>Pterygota</taxon>
        <taxon>Neoptera</taxon>
        <taxon>Endopterygota</taxon>
        <taxon>Diptera</taxon>
        <taxon>Brachycera</taxon>
        <taxon>Muscomorpha</taxon>
        <taxon>Hippoboscoidea</taxon>
        <taxon>Glossinidae</taxon>
        <taxon>Glossina</taxon>
    </lineage>
</organism>
<dbReference type="PANTHER" id="PTHR31612:SF2">
    <property type="entry name" value="MULTIVESICULAR BODY SUBUNIT 12A"/>
    <property type="match status" value="1"/>
</dbReference>
<keyword evidence="6" id="KW-0963">Cytoplasm</keyword>
<feature type="region of interest" description="Disordered" evidence="14">
    <location>
        <begin position="211"/>
        <end position="283"/>
    </location>
</feature>
<dbReference type="GO" id="GO:0042058">
    <property type="term" value="P:regulation of epidermal growth factor receptor signaling pathway"/>
    <property type="evidence" value="ECO:0007669"/>
    <property type="project" value="TreeGrafter"/>
</dbReference>
<dbReference type="GO" id="GO:0019075">
    <property type="term" value="P:virus maturation"/>
    <property type="evidence" value="ECO:0007669"/>
    <property type="project" value="TreeGrafter"/>
</dbReference>
<evidence type="ECO:0000256" key="4">
    <source>
        <dbReference type="ARBA" id="ARBA00017653"/>
    </source>
</evidence>
<dbReference type="GO" id="GO:0031902">
    <property type="term" value="C:late endosome membrane"/>
    <property type="evidence" value="ECO:0007669"/>
    <property type="project" value="UniProtKB-SubCell"/>
</dbReference>
<dbReference type="GO" id="GO:0000813">
    <property type="term" value="C:ESCRT I complex"/>
    <property type="evidence" value="ECO:0007669"/>
    <property type="project" value="InterPro"/>
</dbReference>
<evidence type="ECO:0000256" key="8">
    <source>
        <dbReference type="ARBA" id="ARBA00022927"/>
    </source>
</evidence>
<evidence type="ECO:0000313" key="18">
    <source>
        <dbReference type="Proteomes" id="UP000078200"/>
    </source>
</evidence>
<comment type="similarity">
    <text evidence="3">Belongs to the MVB12 family.</text>
</comment>
<keyword evidence="9" id="KW-0729">SH3-binding</keyword>
<dbReference type="Pfam" id="PF10240">
    <property type="entry name" value="DUF2464"/>
    <property type="match status" value="1"/>
</dbReference>
<dbReference type="AlphaFoldDB" id="A0A1A9UQE0"/>
<dbReference type="FunFam" id="2.100.10.50:FF:000002">
    <property type="entry name" value="Multivesicular body subunit 12B"/>
    <property type="match status" value="1"/>
</dbReference>
<evidence type="ECO:0000256" key="10">
    <source>
        <dbReference type="ARBA" id="ARBA00023136"/>
    </source>
</evidence>
<dbReference type="InterPro" id="IPR023340">
    <property type="entry name" value="UMA"/>
</dbReference>
<dbReference type="GO" id="GO:0046755">
    <property type="term" value="P:viral budding"/>
    <property type="evidence" value="ECO:0007669"/>
    <property type="project" value="TreeGrafter"/>
</dbReference>
<evidence type="ECO:0000256" key="7">
    <source>
        <dbReference type="ARBA" id="ARBA00022753"/>
    </source>
</evidence>
<dbReference type="STRING" id="7395.A0A1A9UQE0"/>
<dbReference type="GO" id="GO:0032510">
    <property type="term" value="P:endosome to lysosome transport via multivesicular body sorting pathway"/>
    <property type="evidence" value="ECO:0007669"/>
    <property type="project" value="TreeGrafter"/>
</dbReference>
<dbReference type="PROSITE" id="PS51497">
    <property type="entry name" value="UMA"/>
    <property type="match status" value="1"/>
</dbReference>
<protein>
    <recommendedName>
        <fullName evidence="4">Multivesicular body subunit 12A</fullName>
    </recommendedName>
    <alternativeName>
        <fullName evidence="12">ESCRT-I complex subunit MVB12A</fullName>
    </alternativeName>
    <alternativeName>
        <fullName evidence="11">Protein FAM125A</fullName>
    </alternativeName>
</protein>
<dbReference type="GO" id="GO:0032801">
    <property type="term" value="P:receptor catabolic process"/>
    <property type="evidence" value="ECO:0007669"/>
    <property type="project" value="TreeGrafter"/>
</dbReference>
<evidence type="ECO:0000256" key="1">
    <source>
        <dbReference type="ARBA" id="ARBA00004496"/>
    </source>
</evidence>
<evidence type="ECO:0000259" key="15">
    <source>
        <dbReference type="PROSITE" id="PS51497"/>
    </source>
</evidence>
<feature type="domain" description="MABP" evidence="16">
    <location>
        <begin position="63"/>
        <end position="208"/>
    </location>
</feature>
<evidence type="ECO:0000256" key="11">
    <source>
        <dbReference type="ARBA" id="ARBA00033002"/>
    </source>
</evidence>
<accession>A0A1A9UQE0</accession>
<keyword evidence="8" id="KW-0653">Protein transport</keyword>
<proteinExistence type="inferred from homology"/>
<comment type="function">
    <text evidence="13">Component of the ESCRT-I complex, a regulator of vesicular trafficking process. Required for the sorting of endocytic ubiquitinated cargos into multivesicular bodies.</text>
</comment>
<evidence type="ECO:0000259" key="16">
    <source>
        <dbReference type="PROSITE" id="PS51498"/>
    </source>
</evidence>
<dbReference type="GO" id="GO:0017124">
    <property type="term" value="F:SH3 domain binding"/>
    <property type="evidence" value="ECO:0007669"/>
    <property type="project" value="UniProtKB-KW"/>
</dbReference>
<evidence type="ECO:0000256" key="2">
    <source>
        <dbReference type="ARBA" id="ARBA00004633"/>
    </source>
</evidence>
<dbReference type="InterPro" id="IPR018798">
    <property type="entry name" value="MVB12A/B"/>
</dbReference>
<evidence type="ECO:0000256" key="3">
    <source>
        <dbReference type="ARBA" id="ARBA00010432"/>
    </source>
</evidence>
<dbReference type="PROSITE" id="PS51498">
    <property type="entry name" value="MABP"/>
    <property type="match status" value="1"/>
</dbReference>
<keyword evidence="10" id="KW-0472">Membrane</keyword>
<dbReference type="VEuPathDB" id="VectorBase:GAUT012042"/>
<name>A0A1A9UQE0_GLOAU</name>
<feature type="compositionally biased region" description="Gly residues" evidence="14">
    <location>
        <begin position="253"/>
        <end position="264"/>
    </location>
</feature>
<evidence type="ECO:0000256" key="12">
    <source>
        <dbReference type="ARBA" id="ARBA00033024"/>
    </source>
</evidence>